<dbReference type="PROSITE" id="PS51065">
    <property type="entry name" value="NHR"/>
    <property type="match status" value="2"/>
</dbReference>
<dbReference type="Gene3D" id="2.60.120.920">
    <property type="match status" value="2"/>
</dbReference>
<comment type="caution">
    <text evidence="9">The sequence shown here is derived from an EMBL/GenBank/DDBJ whole genome shotgun (WGS) entry which is preliminary data.</text>
</comment>
<evidence type="ECO:0000256" key="3">
    <source>
        <dbReference type="ARBA" id="ARBA00022771"/>
    </source>
</evidence>
<dbReference type="Pfam" id="PF07177">
    <property type="entry name" value="Neuralized"/>
    <property type="match status" value="2"/>
</dbReference>
<dbReference type="CDD" id="cd16647">
    <property type="entry name" value="mRING-HC-C3HC5_NEU1"/>
    <property type="match status" value="1"/>
</dbReference>
<dbReference type="SUPFAM" id="SSF57850">
    <property type="entry name" value="RING/U-box"/>
    <property type="match status" value="1"/>
</dbReference>
<proteinExistence type="predicted"/>
<evidence type="ECO:0000313" key="10">
    <source>
        <dbReference type="Proteomes" id="UP001152747"/>
    </source>
</evidence>
<evidence type="ECO:0008006" key="11">
    <source>
        <dbReference type="Google" id="ProtNLM"/>
    </source>
</evidence>
<dbReference type="FunFam" id="2.60.120.920:FF:000005">
    <property type="entry name" value="Putative E3 ubiquitin-protein ligase NEURL1B"/>
    <property type="match status" value="2"/>
</dbReference>
<evidence type="ECO:0000259" key="7">
    <source>
        <dbReference type="PROSITE" id="PS50089"/>
    </source>
</evidence>
<dbReference type="Proteomes" id="UP001152747">
    <property type="component" value="Unassembled WGS sequence"/>
</dbReference>
<dbReference type="Gene3D" id="3.30.40.10">
    <property type="entry name" value="Zinc/RING finger domain, C3HC4 (zinc finger)"/>
    <property type="match status" value="1"/>
</dbReference>
<evidence type="ECO:0000313" key="9">
    <source>
        <dbReference type="EMBL" id="CAI5455070.1"/>
    </source>
</evidence>
<keyword evidence="10" id="KW-1185">Reference proteome</keyword>
<dbReference type="PANTHER" id="PTHR12429:SF6">
    <property type="entry name" value="PROTEIN NEURALIZED"/>
    <property type="match status" value="1"/>
</dbReference>
<name>A0A9P1J3N6_9PELO</name>
<evidence type="ECO:0000256" key="6">
    <source>
        <dbReference type="SAM" id="MobiDB-lite"/>
    </source>
</evidence>
<reference evidence="9" key="1">
    <citation type="submission" date="2022-11" db="EMBL/GenBank/DDBJ databases">
        <authorList>
            <person name="Kikuchi T."/>
        </authorList>
    </citation>
    <scope>NUCLEOTIDE SEQUENCE</scope>
    <source>
        <strain evidence="9">PS1010</strain>
    </source>
</reference>
<dbReference type="EMBL" id="CANHGI010000006">
    <property type="protein sequence ID" value="CAI5455070.1"/>
    <property type="molecule type" value="Genomic_DNA"/>
</dbReference>
<dbReference type="GO" id="GO:0061630">
    <property type="term" value="F:ubiquitin protein ligase activity"/>
    <property type="evidence" value="ECO:0007669"/>
    <property type="project" value="TreeGrafter"/>
</dbReference>
<feature type="domain" description="NHR" evidence="8">
    <location>
        <begin position="246"/>
        <end position="401"/>
    </location>
</feature>
<evidence type="ECO:0000256" key="1">
    <source>
        <dbReference type="ARBA" id="ARBA00022723"/>
    </source>
</evidence>
<keyword evidence="3 5" id="KW-0863">Zinc-finger</keyword>
<evidence type="ECO:0000259" key="8">
    <source>
        <dbReference type="PROSITE" id="PS51065"/>
    </source>
</evidence>
<feature type="compositionally biased region" description="Pro residues" evidence="6">
    <location>
        <begin position="494"/>
        <end position="517"/>
    </location>
</feature>
<dbReference type="Pfam" id="PF13920">
    <property type="entry name" value="zf-C3HC4_3"/>
    <property type="match status" value="1"/>
</dbReference>
<keyword evidence="2" id="KW-0677">Repeat</keyword>
<dbReference type="SMART" id="SM00588">
    <property type="entry name" value="NEUZ"/>
    <property type="match status" value="2"/>
</dbReference>
<keyword evidence="1" id="KW-0479">Metal-binding</keyword>
<feature type="domain" description="RING-type" evidence="7">
    <location>
        <begin position="535"/>
        <end position="575"/>
    </location>
</feature>
<accession>A0A9P1J3N6</accession>
<sequence>MGNESSRDMNDMVNMFQVDAETQEIINQTPTTRPPLGFHNIRGANVVLQRNGRVARRRESFCKGLAFSNRPVEIDENVCIKLSEVATNWSGVLRFGVTNFDPDTYRNIPVPKFACPDLTTKDGYWAKALPERYSVEGNILHFYVNRAGELYYGINGSQKGIFLSTINTTLPMWLIVDIYGNSVALEFLDASEFRPRRSATQPPPITPSTMPPVHVPPPRIAPTPPTAEDSSSRRHLRMMRNVPLQPLRFHRVTGRHITLNSMKDMAVRDSAEYSQGYVFTERPMKNNEKVCVMVNAIEPLYEGGLAFGFTCCDPSNLRTTELPDDSSDLIEMPDYWVGIKDIALQPKVDSLLSFWMTESGEVFFEIDNRGPRSVLFVDNTIDLYMYFDVYGATTAIKLLGWCDANATAASSATTSASSSTRTEQHRNFCPSIPVRPARETPGGANGLRVDLTRTSPVYNGITRPTMSVDEILETPITPQNITPITPTFRNIEPPAIPSRPAPIAPPPTCPPPRPPVPAKEATPSSNDGPENDGECVLCMEAKVNAVLYTCGHMCMCYNCAQRLLETRLPCCPICRAQIRDVIRCFKS</sequence>
<protein>
    <recommendedName>
        <fullName evidence="11">Protein neuralized</fullName>
    </recommendedName>
</protein>
<organism evidence="9 10">
    <name type="scientific">Caenorhabditis angaria</name>
    <dbReference type="NCBI Taxonomy" id="860376"/>
    <lineage>
        <taxon>Eukaryota</taxon>
        <taxon>Metazoa</taxon>
        <taxon>Ecdysozoa</taxon>
        <taxon>Nematoda</taxon>
        <taxon>Chromadorea</taxon>
        <taxon>Rhabditida</taxon>
        <taxon>Rhabditina</taxon>
        <taxon>Rhabditomorpha</taxon>
        <taxon>Rhabditoidea</taxon>
        <taxon>Rhabditidae</taxon>
        <taxon>Peloderinae</taxon>
        <taxon>Caenorhabditis</taxon>
    </lineage>
</organism>
<evidence type="ECO:0000256" key="2">
    <source>
        <dbReference type="ARBA" id="ARBA00022737"/>
    </source>
</evidence>
<dbReference type="InterPro" id="IPR043136">
    <property type="entry name" value="B30.2/SPRY_sf"/>
</dbReference>
<dbReference type="AlphaFoldDB" id="A0A9P1J3N6"/>
<dbReference type="OrthoDB" id="6078042at2759"/>
<feature type="domain" description="NHR" evidence="8">
    <location>
        <begin position="35"/>
        <end position="190"/>
    </location>
</feature>
<evidence type="ECO:0000256" key="4">
    <source>
        <dbReference type="ARBA" id="ARBA00022833"/>
    </source>
</evidence>
<dbReference type="SMART" id="SM00184">
    <property type="entry name" value="RING"/>
    <property type="match status" value="1"/>
</dbReference>
<dbReference type="PANTHER" id="PTHR12429">
    <property type="entry name" value="NEURALIZED"/>
    <property type="match status" value="1"/>
</dbReference>
<dbReference type="InterPro" id="IPR013083">
    <property type="entry name" value="Znf_RING/FYVE/PHD"/>
</dbReference>
<dbReference type="InterPro" id="IPR001841">
    <property type="entry name" value="Znf_RING"/>
</dbReference>
<feature type="compositionally biased region" description="Pro residues" evidence="6">
    <location>
        <begin position="201"/>
        <end position="225"/>
    </location>
</feature>
<feature type="region of interest" description="Disordered" evidence="6">
    <location>
        <begin position="491"/>
        <end position="529"/>
    </location>
</feature>
<keyword evidence="4" id="KW-0862">Zinc</keyword>
<dbReference type="InterPro" id="IPR037962">
    <property type="entry name" value="Neuralized"/>
</dbReference>
<evidence type="ECO:0000256" key="5">
    <source>
        <dbReference type="PROSITE-ProRule" id="PRU00175"/>
    </source>
</evidence>
<feature type="region of interest" description="Disordered" evidence="6">
    <location>
        <begin position="196"/>
        <end position="234"/>
    </location>
</feature>
<feature type="region of interest" description="Disordered" evidence="6">
    <location>
        <begin position="431"/>
        <end position="450"/>
    </location>
</feature>
<dbReference type="GO" id="GO:0008270">
    <property type="term" value="F:zinc ion binding"/>
    <property type="evidence" value="ECO:0007669"/>
    <property type="project" value="UniProtKB-KW"/>
</dbReference>
<gene>
    <name evidence="9" type="ORF">CAMP_LOCUS17707</name>
</gene>
<dbReference type="InterPro" id="IPR006573">
    <property type="entry name" value="NHR_dom"/>
</dbReference>
<dbReference type="PROSITE" id="PS50089">
    <property type="entry name" value="ZF_RING_2"/>
    <property type="match status" value="1"/>
</dbReference>